<evidence type="ECO:0000256" key="1">
    <source>
        <dbReference type="ARBA" id="ARBA00004651"/>
    </source>
</evidence>
<dbReference type="PANTHER" id="PTHR33452:SF1">
    <property type="entry name" value="INNER MEMBRANE PROTEIN YPHA-RELATED"/>
    <property type="match status" value="1"/>
</dbReference>
<protein>
    <submittedName>
        <fullName evidence="8">Putative oxidoreductase</fullName>
    </submittedName>
</protein>
<evidence type="ECO:0000256" key="3">
    <source>
        <dbReference type="ARBA" id="ARBA00022475"/>
    </source>
</evidence>
<comment type="similarity">
    <text evidence="2">Belongs to the DoxX family.</text>
</comment>
<organism evidence="8 9">
    <name type="scientific">Pseudacidovorax intermedius</name>
    <dbReference type="NCBI Taxonomy" id="433924"/>
    <lineage>
        <taxon>Bacteria</taxon>
        <taxon>Pseudomonadati</taxon>
        <taxon>Pseudomonadota</taxon>
        <taxon>Betaproteobacteria</taxon>
        <taxon>Burkholderiales</taxon>
        <taxon>Comamonadaceae</taxon>
        <taxon>Pseudacidovorax</taxon>
    </lineage>
</organism>
<keyword evidence="4 7" id="KW-0812">Transmembrane</keyword>
<feature type="transmembrane region" description="Helical" evidence="7">
    <location>
        <begin position="114"/>
        <end position="131"/>
    </location>
</feature>
<evidence type="ECO:0000256" key="6">
    <source>
        <dbReference type="ARBA" id="ARBA00023136"/>
    </source>
</evidence>
<keyword evidence="5 7" id="KW-1133">Transmembrane helix</keyword>
<proteinExistence type="inferred from homology"/>
<comment type="subcellular location">
    <subcellularLocation>
        <location evidence="1">Cell membrane</location>
        <topology evidence="1">Multi-pass membrane protein</topology>
    </subcellularLocation>
</comment>
<gene>
    <name evidence="8" type="ORF">DFR41_11060</name>
</gene>
<evidence type="ECO:0000256" key="7">
    <source>
        <dbReference type="SAM" id="Phobius"/>
    </source>
</evidence>
<feature type="transmembrane region" description="Helical" evidence="7">
    <location>
        <begin position="15"/>
        <end position="36"/>
    </location>
</feature>
<accession>A0A370F9N7</accession>
<keyword evidence="3" id="KW-1003">Cell membrane</keyword>
<evidence type="ECO:0000256" key="2">
    <source>
        <dbReference type="ARBA" id="ARBA00006679"/>
    </source>
</evidence>
<keyword evidence="6 7" id="KW-0472">Membrane</keyword>
<reference evidence="8 9" key="1">
    <citation type="submission" date="2018-07" db="EMBL/GenBank/DDBJ databases">
        <title>Genomic Encyclopedia of Type Strains, Phase IV (KMG-IV): sequencing the most valuable type-strain genomes for metagenomic binning, comparative biology and taxonomic classification.</title>
        <authorList>
            <person name="Goeker M."/>
        </authorList>
    </citation>
    <scope>NUCLEOTIDE SEQUENCE [LARGE SCALE GENOMIC DNA]</scope>
    <source>
        <strain evidence="8 9">DSM 21352</strain>
    </source>
</reference>
<name>A0A370F9N7_9BURK</name>
<dbReference type="OrthoDB" id="9792760at2"/>
<feature type="transmembrane region" description="Helical" evidence="7">
    <location>
        <begin position="83"/>
        <end position="102"/>
    </location>
</feature>
<dbReference type="Pfam" id="PF07681">
    <property type="entry name" value="DoxX"/>
    <property type="match status" value="1"/>
</dbReference>
<comment type="caution">
    <text evidence="8">The sequence shown here is derived from an EMBL/GenBank/DDBJ whole genome shotgun (WGS) entry which is preliminary data.</text>
</comment>
<dbReference type="GO" id="GO:0005886">
    <property type="term" value="C:plasma membrane"/>
    <property type="evidence" value="ECO:0007669"/>
    <property type="project" value="UniProtKB-SubCell"/>
</dbReference>
<dbReference type="AlphaFoldDB" id="A0A370F9N7"/>
<dbReference type="InterPro" id="IPR051907">
    <property type="entry name" value="DoxX-like_oxidoreductase"/>
</dbReference>
<feature type="transmembrane region" description="Helical" evidence="7">
    <location>
        <begin position="56"/>
        <end position="76"/>
    </location>
</feature>
<dbReference type="RefSeq" id="WP_114804186.1">
    <property type="nucleotide sequence ID" value="NZ_QQAV01000010.1"/>
</dbReference>
<evidence type="ECO:0000256" key="4">
    <source>
        <dbReference type="ARBA" id="ARBA00022692"/>
    </source>
</evidence>
<dbReference type="EMBL" id="QQAV01000010">
    <property type="protein sequence ID" value="RDI20654.1"/>
    <property type="molecule type" value="Genomic_DNA"/>
</dbReference>
<sequence>MAITQTSNTTPTQDAAALVGRVFISMLFLPAGWGKLTGFAGTVGYFGKIGVPMPEVAAAIAVVVELLVCLLFLVGFKTRLMAIILAVFTVATAFLGHAFWKVPPEMVMAQQTNFFKNFAIAGGFLAFFAFGPGRFSIDKK</sequence>
<dbReference type="Proteomes" id="UP000255265">
    <property type="component" value="Unassembled WGS sequence"/>
</dbReference>
<dbReference type="PANTHER" id="PTHR33452">
    <property type="entry name" value="OXIDOREDUCTASE CATD-RELATED"/>
    <property type="match status" value="1"/>
</dbReference>
<dbReference type="InterPro" id="IPR032808">
    <property type="entry name" value="DoxX"/>
</dbReference>
<keyword evidence="9" id="KW-1185">Reference proteome</keyword>
<evidence type="ECO:0000313" key="8">
    <source>
        <dbReference type="EMBL" id="RDI20654.1"/>
    </source>
</evidence>
<evidence type="ECO:0000256" key="5">
    <source>
        <dbReference type="ARBA" id="ARBA00022989"/>
    </source>
</evidence>
<evidence type="ECO:0000313" key="9">
    <source>
        <dbReference type="Proteomes" id="UP000255265"/>
    </source>
</evidence>